<dbReference type="WBParaSite" id="nRc.2.0.1.t21031-RA">
    <property type="protein sequence ID" value="nRc.2.0.1.t21031-RA"/>
    <property type="gene ID" value="nRc.2.0.1.g21031"/>
</dbReference>
<protein>
    <submittedName>
        <fullName evidence="2">Uncharacterized protein</fullName>
    </submittedName>
</protein>
<dbReference type="AlphaFoldDB" id="A0A915J3N6"/>
<evidence type="ECO:0000313" key="2">
    <source>
        <dbReference type="WBParaSite" id="nRc.2.0.1.t21031-RA"/>
    </source>
</evidence>
<name>A0A915J3N6_ROMCU</name>
<keyword evidence="1" id="KW-1185">Reference proteome</keyword>
<reference evidence="2" key="1">
    <citation type="submission" date="2022-11" db="UniProtKB">
        <authorList>
            <consortium name="WormBaseParasite"/>
        </authorList>
    </citation>
    <scope>IDENTIFICATION</scope>
</reference>
<dbReference type="Proteomes" id="UP000887565">
    <property type="component" value="Unplaced"/>
</dbReference>
<evidence type="ECO:0000313" key="1">
    <source>
        <dbReference type="Proteomes" id="UP000887565"/>
    </source>
</evidence>
<proteinExistence type="predicted"/>
<organism evidence="1 2">
    <name type="scientific">Romanomermis culicivorax</name>
    <name type="common">Nematode worm</name>
    <dbReference type="NCBI Taxonomy" id="13658"/>
    <lineage>
        <taxon>Eukaryota</taxon>
        <taxon>Metazoa</taxon>
        <taxon>Ecdysozoa</taxon>
        <taxon>Nematoda</taxon>
        <taxon>Enoplea</taxon>
        <taxon>Dorylaimia</taxon>
        <taxon>Mermithida</taxon>
        <taxon>Mermithoidea</taxon>
        <taxon>Mermithidae</taxon>
        <taxon>Romanomermis</taxon>
    </lineage>
</organism>
<sequence>MSTRDEMTGWKRKIFSALCAESISIAGNFFVPLTQIFLALCANWHKCPCSGSYRTEISMSGKSYCESLEYVILTA</sequence>
<accession>A0A915J3N6</accession>